<dbReference type="PROSITE" id="PS50297">
    <property type="entry name" value="ANK_REP_REGION"/>
    <property type="match status" value="1"/>
</dbReference>
<evidence type="ECO:0000256" key="1">
    <source>
        <dbReference type="PROSITE-ProRule" id="PRU00023"/>
    </source>
</evidence>
<reference evidence="4" key="3">
    <citation type="journal article" date="2014" name="Nature">
        <title>Elephant shark genome provides unique insights into gnathostome evolution.</title>
        <authorList>
            <consortium name="International Elephant Shark Genome Sequencing Consortium"/>
            <person name="Venkatesh B."/>
            <person name="Lee A.P."/>
            <person name="Ravi V."/>
            <person name="Maurya A.K."/>
            <person name="Lian M.M."/>
            <person name="Swann J.B."/>
            <person name="Ohta Y."/>
            <person name="Flajnik M.F."/>
            <person name="Sutoh Y."/>
            <person name="Kasahara M."/>
            <person name="Hoon S."/>
            <person name="Gangu V."/>
            <person name="Roy S.W."/>
            <person name="Irimia M."/>
            <person name="Korzh V."/>
            <person name="Kondrychyn I."/>
            <person name="Lim Z.W."/>
            <person name="Tay B.H."/>
            <person name="Tohari S."/>
            <person name="Kong K.W."/>
            <person name="Ho S."/>
            <person name="Lorente-Galdos B."/>
            <person name="Quilez J."/>
            <person name="Marques-Bonet T."/>
            <person name="Raney B.J."/>
            <person name="Ingham P.W."/>
            <person name="Tay A."/>
            <person name="Hillier L.W."/>
            <person name="Minx P."/>
            <person name="Boehm T."/>
            <person name="Wilson R.K."/>
            <person name="Brenner S."/>
            <person name="Warren W.C."/>
        </authorList>
    </citation>
    <scope>NUCLEOTIDE SEQUENCE [LARGE SCALE GENOMIC DNA]</scope>
</reference>
<protein>
    <submittedName>
        <fullName evidence="3">Uncharacterized protein</fullName>
    </submittedName>
</protein>
<feature type="region of interest" description="Disordered" evidence="2">
    <location>
        <begin position="1"/>
        <end position="24"/>
    </location>
</feature>
<organism evidence="3 4">
    <name type="scientific">Callorhinchus milii</name>
    <name type="common">Ghost shark</name>
    <dbReference type="NCBI Taxonomy" id="7868"/>
    <lineage>
        <taxon>Eukaryota</taxon>
        <taxon>Metazoa</taxon>
        <taxon>Chordata</taxon>
        <taxon>Craniata</taxon>
        <taxon>Vertebrata</taxon>
        <taxon>Chondrichthyes</taxon>
        <taxon>Holocephali</taxon>
        <taxon>Chimaeriformes</taxon>
        <taxon>Callorhinchidae</taxon>
        <taxon>Callorhinchus</taxon>
    </lineage>
</organism>
<dbReference type="Gene3D" id="1.25.40.20">
    <property type="entry name" value="Ankyrin repeat-containing domain"/>
    <property type="match status" value="1"/>
</dbReference>
<dbReference type="PANTHER" id="PTHR21437:SF1">
    <property type="entry name" value="WIDE AWAKE"/>
    <property type="match status" value="1"/>
</dbReference>
<name>A0A4W3H4E1_CALMI</name>
<dbReference type="InterPro" id="IPR002110">
    <property type="entry name" value="Ankyrin_rpt"/>
</dbReference>
<dbReference type="STRING" id="7868.ENSCMIP00000011663"/>
<dbReference type="PROSITE" id="PS50088">
    <property type="entry name" value="ANK_REPEAT"/>
    <property type="match status" value="1"/>
</dbReference>
<dbReference type="PANTHER" id="PTHR21437">
    <property type="entry name" value="WIDE AWAKE"/>
    <property type="match status" value="1"/>
</dbReference>
<dbReference type="GO" id="GO:0000132">
    <property type="term" value="P:establishment of mitotic spindle orientation"/>
    <property type="evidence" value="ECO:0007669"/>
    <property type="project" value="TreeGrafter"/>
</dbReference>
<dbReference type="SUPFAM" id="SSF48403">
    <property type="entry name" value="Ankyrin repeat"/>
    <property type="match status" value="1"/>
</dbReference>
<reference evidence="3" key="4">
    <citation type="submission" date="2025-08" db="UniProtKB">
        <authorList>
            <consortium name="Ensembl"/>
        </authorList>
    </citation>
    <scope>IDENTIFICATION</scope>
</reference>
<dbReference type="Ensembl" id="ENSCMIT00000011947.1">
    <property type="protein sequence ID" value="ENSCMIP00000011663.1"/>
    <property type="gene ID" value="ENSCMIG00000006049.1"/>
</dbReference>
<keyword evidence="1" id="KW-0040">ANK repeat</keyword>
<feature type="compositionally biased region" description="Basic and acidic residues" evidence="2">
    <location>
        <begin position="1"/>
        <end position="13"/>
    </location>
</feature>
<dbReference type="GO" id="GO:0061172">
    <property type="term" value="P:regulation of establishment of bipolar cell polarity"/>
    <property type="evidence" value="ECO:0007669"/>
    <property type="project" value="TreeGrafter"/>
</dbReference>
<dbReference type="GeneTree" id="ENSGT00940000163984"/>
<reference evidence="4" key="2">
    <citation type="journal article" date="2007" name="PLoS Biol.">
        <title>Survey sequencing and comparative analysis of the elephant shark (Callorhinchus milii) genome.</title>
        <authorList>
            <person name="Venkatesh B."/>
            <person name="Kirkness E.F."/>
            <person name="Loh Y.H."/>
            <person name="Halpern A.L."/>
            <person name="Lee A.P."/>
            <person name="Johnson J."/>
            <person name="Dandona N."/>
            <person name="Viswanathan L.D."/>
            <person name="Tay A."/>
            <person name="Venter J.C."/>
            <person name="Strausberg R.L."/>
            <person name="Brenner S."/>
        </authorList>
    </citation>
    <scope>NUCLEOTIDE SEQUENCE [LARGE SCALE GENOMIC DNA]</scope>
</reference>
<keyword evidence="4" id="KW-1185">Reference proteome</keyword>
<evidence type="ECO:0000313" key="3">
    <source>
        <dbReference type="Ensembl" id="ENSCMIP00000011663.1"/>
    </source>
</evidence>
<dbReference type="Proteomes" id="UP000314986">
    <property type="component" value="Unassembled WGS sequence"/>
</dbReference>
<sequence length="315" mass="35563">MSDMKQPVREPLQRRRSLGPMSPNHVKRLYRNLSFRLKGNSTSDETGLIKKTDKDRNRKASSLSVHYNSVFDAVENGDIDAVQRLLGGDTTRDGLNGVSTEGLVPLDIALLTNNVPMARLLMKAGAKFNHFSLDECQWVSRLAALVLTAENKVRELSEHSGGPPDPDWQRNRRERHAWRLRHRLWRQMRSVFENARVPEPPANVCLLVSDTNSLSVTFQEPPKNNSLIVTRYRGNRNLLLFPLSSCSAKALNSWSGHSWTSRGKAYQTALLNGKPWFDSQHLSPKLILWFPPTPSLGSRQPAHNNTTTTNNNPCI</sequence>
<evidence type="ECO:0000313" key="4">
    <source>
        <dbReference type="Proteomes" id="UP000314986"/>
    </source>
</evidence>
<reference evidence="3" key="5">
    <citation type="submission" date="2025-09" db="UniProtKB">
        <authorList>
            <consortium name="Ensembl"/>
        </authorList>
    </citation>
    <scope>IDENTIFICATION</scope>
</reference>
<dbReference type="InterPro" id="IPR036770">
    <property type="entry name" value="Ankyrin_rpt-contain_sf"/>
</dbReference>
<dbReference type="GO" id="GO:0005819">
    <property type="term" value="C:spindle"/>
    <property type="evidence" value="ECO:0007669"/>
    <property type="project" value="TreeGrafter"/>
</dbReference>
<dbReference type="InParanoid" id="A0A4W3H4E1"/>
<proteinExistence type="predicted"/>
<reference evidence="4" key="1">
    <citation type="journal article" date="2006" name="Science">
        <title>Ancient noncoding elements conserved in the human genome.</title>
        <authorList>
            <person name="Venkatesh B."/>
            <person name="Kirkness E.F."/>
            <person name="Loh Y.H."/>
            <person name="Halpern A.L."/>
            <person name="Lee A.P."/>
            <person name="Johnson J."/>
            <person name="Dandona N."/>
            <person name="Viswanathan L.D."/>
            <person name="Tay A."/>
            <person name="Venter J.C."/>
            <person name="Strausberg R.L."/>
            <person name="Brenner S."/>
        </authorList>
    </citation>
    <scope>NUCLEOTIDE SEQUENCE [LARGE SCALE GENOMIC DNA]</scope>
</reference>
<evidence type="ECO:0000256" key="2">
    <source>
        <dbReference type="SAM" id="MobiDB-lite"/>
    </source>
</evidence>
<accession>A0A4W3H4E1</accession>
<dbReference type="InterPro" id="IPR039269">
    <property type="entry name" value="ANKFN1"/>
</dbReference>
<feature type="repeat" description="ANK" evidence="1">
    <location>
        <begin position="101"/>
        <end position="133"/>
    </location>
</feature>
<dbReference type="AlphaFoldDB" id="A0A4W3H4E1"/>